<dbReference type="CDD" id="cd07432">
    <property type="entry name" value="PHP_HisPPase"/>
    <property type="match status" value="1"/>
</dbReference>
<dbReference type="Gene3D" id="3.20.20.140">
    <property type="entry name" value="Metal-dependent hydrolases"/>
    <property type="match status" value="1"/>
</dbReference>
<protein>
    <submittedName>
        <fullName evidence="2">PHP domain-containing protein</fullName>
    </submittedName>
</protein>
<reference evidence="2 3" key="1">
    <citation type="submission" date="2023-04" db="EMBL/GenBank/DDBJ databases">
        <title>Fusibacter bizertensis strain WBS, isolated from littoral bottom sediments of the Arctic seas - biochemical and genomic analysis.</title>
        <authorList>
            <person name="Brioukhanov A.L."/>
        </authorList>
    </citation>
    <scope>NUCLEOTIDE SEQUENCE [LARGE SCALE GENOMIC DNA]</scope>
    <source>
        <strain evidence="2 3">WBS</strain>
    </source>
</reference>
<feature type="domain" description="Polymerase/histidinol phosphatase N-terminal" evidence="1">
    <location>
        <begin position="5"/>
        <end position="73"/>
    </location>
</feature>
<accession>A0ABT6NB74</accession>
<dbReference type="Proteomes" id="UP001158045">
    <property type="component" value="Unassembled WGS sequence"/>
</dbReference>
<dbReference type="RefSeq" id="WP_281093492.1">
    <property type="nucleotide sequence ID" value="NZ_JARYZI010000003.1"/>
</dbReference>
<dbReference type="InterPro" id="IPR052018">
    <property type="entry name" value="PHP_domain"/>
</dbReference>
<dbReference type="SMART" id="SM00481">
    <property type="entry name" value="POLIIIAc"/>
    <property type="match status" value="1"/>
</dbReference>
<evidence type="ECO:0000313" key="3">
    <source>
        <dbReference type="Proteomes" id="UP001158045"/>
    </source>
</evidence>
<sequence>MNLFYDLHIHTCLSPCGDDEMTPNNIVNMAFIKGLDVIAVTDHNSAGNVEVVDFLAKKLGILLIPGMEIQTKEEVHVLCYFPSIKNIKLFEAELARYKTNIKNNAKIFGNQWLMDAEDQVIEEVDIALMMSINISLEDLKKMVIQFGGTIVPAHVNKSSNSIIVNLGFIPSELNVHTVEIHEKSPLNENLLSGFKSIFNSDAHYLKDIHEPIHSFELETKSCEAVIDYLAGKV</sequence>
<dbReference type="InterPro" id="IPR003141">
    <property type="entry name" value="Pol/His_phosphatase_N"/>
</dbReference>
<dbReference type="Pfam" id="PF02811">
    <property type="entry name" value="PHP"/>
    <property type="match status" value="1"/>
</dbReference>
<comment type="caution">
    <text evidence="2">The sequence shown here is derived from an EMBL/GenBank/DDBJ whole genome shotgun (WGS) entry which is preliminary data.</text>
</comment>
<evidence type="ECO:0000259" key="1">
    <source>
        <dbReference type="SMART" id="SM00481"/>
    </source>
</evidence>
<dbReference type="EMBL" id="JARYZI010000003">
    <property type="protein sequence ID" value="MDH8677673.1"/>
    <property type="molecule type" value="Genomic_DNA"/>
</dbReference>
<dbReference type="InterPro" id="IPR016195">
    <property type="entry name" value="Pol/histidinol_Pase-like"/>
</dbReference>
<evidence type="ECO:0000313" key="2">
    <source>
        <dbReference type="EMBL" id="MDH8677673.1"/>
    </source>
</evidence>
<proteinExistence type="predicted"/>
<keyword evidence="3" id="KW-1185">Reference proteome</keyword>
<name>A0ABT6NB74_9FIRM</name>
<dbReference type="SUPFAM" id="SSF89550">
    <property type="entry name" value="PHP domain-like"/>
    <property type="match status" value="1"/>
</dbReference>
<dbReference type="PANTHER" id="PTHR42924:SF3">
    <property type="entry name" value="POLYMERASE_HISTIDINOL PHOSPHATASE N-TERMINAL DOMAIN-CONTAINING PROTEIN"/>
    <property type="match status" value="1"/>
</dbReference>
<dbReference type="InterPro" id="IPR004013">
    <property type="entry name" value="PHP_dom"/>
</dbReference>
<dbReference type="PANTHER" id="PTHR42924">
    <property type="entry name" value="EXONUCLEASE"/>
    <property type="match status" value="1"/>
</dbReference>
<organism evidence="2 3">
    <name type="scientific">Fusibacter bizertensis</name>
    <dbReference type="NCBI Taxonomy" id="1488331"/>
    <lineage>
        <taxon>Bacteria</taxon>
        <taxon>Bacillati</taxon>
        <taxon>Bacillota</taxon>
        <taxon>Clostridia</taxon>
        <taxon>Eubacteriales</taxon>
        <taxon>Eubacteriales Family XII. Incertae Sedis</taxon>
        <taxon>Fusibacter</taxon>
    </lineage>
</organism>
<gene>
    <name evidence="2" type="ORF">QE109_05915</name>
</gene>